<proteinExistence type="predicted"/>
<organism evidence="2 3">
    <name type="scientific">Paenibacillus illinoisensis</name>
    <dbReference type="NCBI Taxonomy" id="59845"/>
    <lineage>
        <taxon>Bacteria</taxon>
        <taxon>Bacillati</taxon>
        <taxon>Bacillota</taxon>
        <taxon>Bacilli</taxon>
        <taxon>Bacillales</taxon>
        <taxon>Paenibacillaceae</taxon>
        <taxon>Paenibacillus</taxon>
    </lineage>
</organism>
<evidence type="ECO:0000313" key="3">
    <source>
        <dbReference type="Proteomes" id="UP000247459"/>
    </source>
</evidence>
<evidence type="ECO:0000259" key="1">
    <source>
        <dbReference type="Pfam" id="PF20753"/>
    </source>
</evidence>
<feature type="domain" description="Phage tail-like C-terminal" evidence="1">
    <location>
        <begin position="114"/>
        <end position="206"/>
    </location>
</feature>
<accession>A0A2W0C8P5</accession>
<dbReference type="RefSeq" id="WP_110821017.1">
    <property type="nucleotide sequence ID" value="NZ_PRLG01000020.1"/>
</dbReference>
<dbReference type="Pfam" id="PF20753">
    <property type="entry name" value="DUF6558_C"/>
    <property type="match status" value="1"/>
</dbReference>
<dbReference type="OrthoDB" id="2587378at2"/>
<dbReference type="AlphaFoldDB" id="A0A2W0C8P5"/>
<protein>
    <recommendedName>
        <fullName evidence="1">Phage tail-like C-terminal domain-containing protein</fullName>
    </recommendedName>
</protein>
<dbReference type="EMBL" id="PRLG01000020">
    <property type="protein sequence ID" value="PYY28384.1"/>
    <property type="molecule type" value="Genomic_DNA"/>
</dbReference>
<reference evidence="2 3" key="1">
    <citation type="submission" date="2018-01" db="EMBL/GenBank/DDBJ databases">
        <title>Genome sequence of the PGP bacterium Paenibacillus illinoisensis E3.</title>
        <authorList>
            <person name="Rolli E."/>
            <person name="Marasco R."/>
            <person name="Bessem C."/>
            <person name="Michoud G."/>
            <person name="Gaiarsa S."/>
            <person name="Borin S."/>
            <person name="Daffonchio D."/>
        </authorList>
    </citation>
    <scope>NUCLEOTIDE SEQUENCE [LARGE SCALE GENOMIC DNA]</scope>
    <source>
        <strain evidence="2 3">E3</strain>
    </source>
</reference>
<evidence type="ECO:0000313" key="2">
    <source>
        <dbReference type="EMBL" id="PYY28384.1"/>
    </source>
</evidence>
<dbReference type="Proteomes" id="UP000247459">
    <property type="component" value="Unassembled WGS sequence"/>
</dbReference>
<dbReference type="InterPro" id="IPR048276">
    <property type="entry name" value="Phage_tail-like_C"/>
</dbReference>
<comment type="caution">
    <text evidence="2">The sequence shown here is derived from an EMBL/GenBank/DDBJ whole genome shotgun (WGS) entry which is preliminary data.</text>
</comment>
<name>A0A2W0C8P5_9BACL</name>
<sequence length="212" mass="24365">MANWLQVSNLKGIYTSPSILIPLQADGCLSKVTWQATSNTDSNIVVQTRISQNNRDWTEWELCTNRGSIPQINESTGLYNHYIMFRVLMNATNYSSQPTFTSISFDFEPIILFDNKGDMNCSPEIWITKRGNGDFSIINLSHNNDEFKLTALIDGETVYVDNERQDIETSLAVAYRYKDFNDNYLSFPIGKNILRVIGDADIQFRYQFKLLQ</sequence>
<gene>
    <name evidence="2" type="ORF">PIL02S_03540</name>
</gene>